<name>G8Y9D0_PICSO</name>
<feature type="domain" description="COG4 transport protein middle alpha-helical bundle" evidence="9">
    <location>
        <begin position="191"/>
        <end position="532"/>
    </location>
</feature>
<reference evidence="12" key="2">
    <citation type="journal article" date="2012" name="G3 (Bethesda)">
        <title>Pichia sorbitophila, an interspecies yeast hybrid reveals early steps of genome resolution following polyploidization.</title>
        <authorList>
            <person name="Leh Louis V."/>
            <person name="Despons L."/>
            <person name="Friedrich A."/>
            <person name="Martin T."/>
            <person name="Durrens P."/>
            <person name="Casaregola S."/>
            <person name="Neuveglise C."/>
            <person name="Fairhead C."/>
            <person name="Marck C."/>
            <person name="Cruz J.A."/>
            <person name="Straub M.L."/>
            <person name="Kugler V."/>
            <person name="Sacerdot C."/>
            <person name="Uzunov Z."/>
            <person name="Thierry A."/>
            <person name="Weiss S."/>
            <person name="Bleykasten C."/>
            <person name="De Montigny J."/>
            <person name="Jacques N."/>
            <person name="Jung P."/>
            <person name="Lemaire M."/>
            <person name="Mallet S."/>
            <person name="Morel G."/>
            <person name="Richard G.F."/>
            <person name="Sarkar A."/>
            <person name="Savel G."/>
            <person name="Schacherer J."/>
            <person name="Seret M.L."/>
            <person name="Talla E."/>
            <person name="Samson G."/>
            <person name="Jubin C."/>
            <person name="Poulain J."/>
            <person name="Vacherie B."/>
            <person name="Barbe V."/>
            <person name="Pelletier E."/>
            <person name="Sherman D.J."/>
            <person name="Westhof E."/>
            <person name="Weissenbach J."/>
            <person name="Baret P.V."/>
            <person name="Wincker P."/>
            <person name="Gaillardin C."/>
            <person name="Dujon B."/>
            <person name="Souciet J.L."/>
        </authorList>
    </citation>
    <scope>NUCLEOTIDE SEQUENCE [LARGE SCALE GENOMIC DNA]</scope>
    <source>
        <strain evidence="12">ATCC MYA-4447 / BCRC 22081 / CBS 7064 / NBRC 10061 / NRRL Y-12695</strain>
    </source>
</reference>
<evidence type="ECO:0000256" key="4">
    <source>
        <dbReference type="ARBA" id="ARBA00022448"/>
    </source>
</evidence>
<organism evidence="10 12">
    <name type="scientific">Pichia sorbitophila (strain ATCC MYA-4447 / BCRC 22081 / CBS 7064 / NBRC 10061 / NRRL Y-12695)</name>
    <name type="common">Hybrid yeast</name>
    <dbReference type="NCBI Taxonomy" id="559304"/>
    <lineage>
        <taxon>Eukaryota</taxon>
        <taxon>Fungi</taxon>
        <taxon>Dikarya</taxon>
        <taxon>Ascomycota</taxon>
        <taxon>Saccharomycotina</taxon>
        <taxon>Pichiomycetes</taxon>
        <taxon>Debaryomycetaceae</taxon>
        <taxon>Millerozyma</taxon>
    </lineage>
</organism>
<comment type="similarity">
    <text evidence="2">Belongs to the COG4 family.</text>
</comment>
<dbReference type="eggNOG" id="KOG0412">
    <property type="taxonomic scope" value="Eukaryota"/>
</dbReference>
<dbReference type="EMBL" id="FO082048">
    <property type="protein sequence ID" value="CCE85075.1"/>
    <property type="molecule type" value="Genomic_DNA"/>
</dbReference>
<dbReference type="SMART" id="SM00762">
    <property type="entry name" value="Cog4"/>
    <property type="match status" value="1"/>
</dbReference>
<dbReference type="Proteomes" id="UP000005222">
    <property type="component" value="Chromosome K"/>
</dbReference>
<evidence type="ECO:0000313" key="12">
    <source>
        <dbReference type="Proteomes" id="UP000005222"/>
    </source>
</evidence>
<dbReference type="InterPro" id="IPR048682">
    <property type="entry name" value="COG4"/>
</dbReference>
<dbReference type="Pfam" id="PF08318">
    <property type="entry name" value="COG4_m"/>
    <property type="match status" value="1"/>
</dbReference>
<dbReference type="Gene3D" id="1.20.58.1970">
    <property type="match status" value="1"/>
</dbReference>
<evidence type="ECO:0000256" key="5">
    <source>
        <dbReference type="ARBA" id="ARBA00022927"/>
    </source>
</evidence>
<dbReference type="EMBL" id="FO082049">
    <property type="protein sequence ID" value="CCE84044.1"/>
    <property type="molecule type" value="Genomic_DNA"/>
</dbReference>
<dbReference type="AlphaFoldDB" id="G8Y9D0"/>
<keyword evidence="4" id="KW-0813">Transport</keyword>
<dbReference type="InterPro" id="IPR048684">
    <property type="entry name" value="COG4_C"/>
</dbReference>
<evidence type="ECO:0000256" key="2">
    <source>
        <dbReference type="ARBA" id="ARBA00009215"/>
    </source>
</evidence>
<evidence type="ECO:0000313" key="11">
    <source>
        <dbReference type="EMBL" id="CCE85075.1"/>
    </source>
</evidence>
<keyword evidence="6" id="KW-0333">Golgi apparatus</keyword>
<dbReference type="InterPro" id="IPR048680">
    <property type="entry name" value="COG4_N"/>
</dbReference>
<keyword evidence="12" id="KW-1185">Reference proteome</keyword>
<dbReference type="PANTHER" id="PTHR24016">
    <property type="entry name" value="CONSERVED OLIGOMERIC GOLGI COMPLEX SUBUNIT 4"/>
    <property type="match status" value="1"/>
</dbReference>
<evidence type="ECO:0000256" key="3">
    <source>
        <dbReference type="ARBA" id="ARBA00020975"/>
    </source>
</evidence>
<dbReference type="OrthoDB" id="47059at2759"/>
<reference evidence="10" key="1">
    <citation type="submission" date="2011-10" db="EMBL/GenBank/DDBJ databases">
        <authorList>
            <person name="Genoscope - CEA"/>
        </authorList>
    </citation>
    <scope>NUCLEOTIDE SEQUENCE</scope>
</reference>
<sequence length="855" mass="96676">MHSDTNNGQSNTSKYLDESVASDIHSIDDKFLESNSTSSIEQLIDQIDDTVSKIDRGLVKFLTINQKKHQQDISNIELERLRLSSSLNSSNDLVQLLSSANDLGHPLTFEIKSLDKEIESVKKTLDFVTSTQLLKNNLNQANFAIEHGNWVLAAQCIHNIKTRLPPSLINGKYASVIVPSADFPDSPGATLDNWIAILTKRFQQGFNQAAEKREVPELTKYFQLFPLIQQEEVGLNCYAKFICGIIIETSRNLITSTHKDSNTEVKSGLYSAMSRKLFENVSTMLVQHIPLIRKYYSPTYPKAVHYVLARIQNELDSQIGLIGDTFYDVRKVDALAFQTDNYSFPLLTGKLDNTQEQLKDADGNEVETAGDISVIEIGDLVNEFSSILYNWILYCKFITVQFFRDDAGNDDDDESKLPQLLSDSVFAQKIINRYLPAYEKLYAFYFRRSLEKAISIEELPSVQEYLQNTGVSSSPDQAPCSSVVDDVALVFNNTLKNVIATGQLSAIKKFINESYAVLRSDMLEGYYVRCLNDNSPRYNTTLVLLDASEAMSGGVNSESATRSNTPVPEGMGSMGFFKGATSALGSVVGSSNLIVSSSNNTSASTSRLIKFVLYLNSVATGQEYITKIFSNIFENDSAYLRSSLPFGKNVEIFTNTSKEEFIEPYKTTCNKIIHDNLVNLFNQSIKNKLSILVNDSFPDINESNYIIFSSDVVNDPDTILRFISNWQSLMRPYKQIFHKTLIYNKLLSLVIINLANIIEKRLFAVLRKFKINEWGAIKLEKDLSSIINEVCEENYELREKFLRVTQLALIICMDDEEYELDMEHLDLEDKGSDNESDINWIFTPVERRTIRKLRI</sequence>
<dbReference type="Pfam" id="PF20663">
    <property type="entry name" value="COG4_N"/>
    <property type="match status" value="1"/>
</dbReference>
<accession>G8Y9D0</accession>
<evidence type="ECO:0000256" key="7">
    <source>
        <dbReference type="ARBA" id="ARBA00023136"/>
    </source>
</evidence>
<dbReference type="InterPro" id="IPR013167">
    <property type="entry name" value="COG4_M"/>
</dbReference>
<comment type="subcellular location">
    <subcellularLocation>
        <location evidence="1">Golgi apparatus membrane</location>
        <topology evidence="1">Peripheral membrane protein</topology>
    </subcellularLocation>
</comment>
<dbReference type="PANTHER" id="PTHR24016:SF0">
    <property type="entry name" value="CONSERVED OLIGOMERIC GOLGI COMPLEX SUBUNIT 4"/>
    <property type="match status" value="1"/>
</dbReference>
<dbReference type="Proteomes" id="UP000005222">
    <property type="component" value="Chromosome L"/>
</dbReference>
<dbReference type="FunCoup" id="G8Y9D0">
    <property type="interactions" value="1371"/>
</dbReference>
<dbReference type="InParanoid" id="G8Y9D0"/>
<evidence type="ECO:0000256" key="6">
    <source>
        <dbReference type="ARBA" id="ARBA00023034"/>
    </source>
</evidence>
<dbReference type="GO" id="GO:0000139">
    <property type="term" value="C:Golgi membrane"/>
    <property type="evidence" value="ECO:0007669"/>
    <property type="project" value="UniProtKB-SubCell"/>
</dbReference>
<keyword evidence="7" id="KW-0472">Membrane</keyword>
<keyword evidence="5" id="KW-0653">Protein transport</keyword>
<dbReference type="HOGENOM" id="CLU_014853_3_0_1"/>
<gene>
    <name evidence="10" type="primary">Piso0_004646</name>
    <name evidence="10" type="ORF">GNLVRS01_PISO0K21460g</name>
    <name evidence="11" type="ORF">GNLVRS01_PISO0L21461g</name>
</gene>
<evidence type="ECO:0000256" key="8">
    <source>
        <dbReference type="ARBA" id="ARBA00031340"/>
    </source>
</evidence>
<proteinExistence type="inferred from homology"/>
<evidence type="ECO:0000313" key="10">
    <source>
        <dbReference type="EMBL" id="CCE84044.1"/>
    </source>
</evidence>
<dbReference type="STRING" id="559304.G8Y9D0"/>
<dbReference type="Pfam" id="PF20662">
    <property type="entry name" value="COG4_C"/>
    <property type="match status" value="1"/>
</dbReference>
<evidence type="ECO:0000259" key="9">
    <source>
        <dbReference type="SMART" id="SM00762"/>
    </source>
</evidence>
<evidence type="ECO:0000256" key="1">
    <source>
        <dbReference type="ARBA" id="ARBA00004395"/>
    </source>
</evidence>
<protein>
    <recommendedName>
        <fullName evidence="3">Conserved oligomeric Golgi complex subunit 4</fullName>
    </recommendedName>
    <alternativeName>
        <fullName evidence="8">Component of oligomeric Golgi complex 4</fullName>
    </alternativeName>
</protein>
<dbReference type="GO" id="GO:0015031">
    <property type="term" value="P:protein transport"/>
    <property type="evidence" value="ECO:0007669"/>
    <property type="project" value="UniProtKB-KW"/>
</dbReference>